<dbReference type="GO" id="GO:0005829">
    <property type="term" value="C:cytosol"/>
    <property type="evidence" value="ECO:0007669"/>
    <property type="project" value="TreeGrafter"/>
</dbReference>
<reference evidence="4 5" key="1">
    <citation type="submission" date="2020-08" db="EMBL/GenBank/DDBJ databases">
        <title>Genomic Encyclopedia of Type Strains, Phase IV (KMG-V): Genome sequencing to study the core and pangenomes of soil and plant-associated prokaryotes.</title>
        <authorList>
            <person name="Whitman W."/>
        </authorList>
    </citation>
    <scope>NUCLEOTIDE SEQUENCE [LARGE SCALE GENOMIC DNA]</scope>
    <source>
        <strain evidence="4 5">M8UP14</strain>
    </source>
</reference>
<organism evidence="4 5">
    <name type="scientific">Granulicella aggregans</name>
    <dbReference type="NCBI Taxonomy" id="474949"/>
    <lineage>
        <taxon>Bacteria</taxon>
        <taxon>Pseudomonadati</taxon>
        <taxon>Acidobacteriota</taxon>
        <taxon>Terriglobia</taxon>
        <taxon>Terriglobales</taxon>
        <taxon>Acidobacteriaceae</taxon>
        <taxon>Granulicella</taxon>
    </lineage>
</organism>
<dbReference type="RefSeq" id="WP_184213332.1">
    <property type="nucleotide sequence ID" value="NZ_JACHIP010000001.1"/>
</dbReference>
<dbReference type="PANTHER" id="PTHR11365">
    <property type="entry name" value="5-OXOPROLINASE RELATED"/>
    <property type="match status" value="1"/>
</dbReference>
<dbReference type="Pfam" id="PF19278">
    <property type="entry name" value="Hydant_A_C"/>
    <property type="match status" value="1"/>
</dbReference>
<feature type="domain" description="Acetophenone carboxylase-like C-terminal" evidence="3">
    <location>
        <begin position="494"/>
        <end position="649"/>
    </location>
</feature>
<evidence type="ECO:0000259" key="1">
    <source>
        <dbReference type="Pfam" id="PF01968"/>
    </source>
</evidence>
<dbReference type="GO" id="GO:0006749">
    <property type="term" value="P:glutathione metabolic process"/>
    <property type="evidence" value="ECO:0007669"/>
    <property type="project" value="TreeGrafter"/>
</dbReference>
<keyword evidence="5" id="KW-1185">Reference proteome</keyword>
<gene>
    <name evidence="4" type="ORF">HDF16_000237</name>
</gene>
<evidence type="ECO:0000313" key="4">
    <source>
        <dbReference type="EMBL" id="MBB5055568.1"/>
    </source>
</evidence>
<feature type="domain" description="Hydantoinase A/oxoprolinase" evidence="1">
    <location>
        <begin position="193"/>
        <end position="476"/>
    </location>
</feature>
<evidence type="ECO:0000313" key="5">
    <source>
        <dbReference type="Proteomes" id="UP000540989"/>
    </source>
</evidence>
<dbReference type="InterPro" id="IPR049517">
    <property type="entry name" value="ACX-like_C"/>
</dbReference>
<dbReference type="AlphaFoldDB" id="A0A7W7Z945"/>
<feature type="domain" description="Hydantoinase/oxoprolinase N-terminal" evidence="2">
    <location>
        <begin position="2"/>
        <end position="174"/>
    </location>
</feature>
<dbReference type="GO" id="GO:0047423">
    <property type="term" value="F:N-methylhydantoinase (ATP-hydrolyzing) activity"/>
    <property type="evidence" value="ECO:0007669"/>
    <property type="project" value="UniProtKB-EC"/>
</dbReference>
<protein>
    <submittedName>
        <fullName evidence="4">N-methylhydantoinase A</fullName>
        <ecNumber evidence="4">3.5.2.14</ecNumber>
    </submittedName>
</protein>
<dbReference type="GO" id="GO:0017168">
    <property type="term" value="F:5-oxoprolinase (ATP-hydrolyzing) activity"/>
    <property type="evidence" value="ECO:0007669"/>
    <property type="project" value="TreeGrafter"/>
</dbReference>
<dbReference type="InterPro" id="IPR002821">
    <property type="entry name" value="Hydantoinase_A"/>
</dbReference>
<comment type="caution">
    <text evidence="4">The sequence shown here is derived from an EMBL/GenBank/DDBJ whole genome shotgun (WGS) entry which is preliminary data.</text>
</comment>
<dbReference type="Proteomes" id="UP000540989">
    <property type="component" value="Unassembled WGS sequence"/>
</dbReference>
<proteinExistence type="predicted"/>
<evidence type="ECO:0000259" key="2">
    <source>
        <dbReference type="Pfam" id="PF05378"/>
    </source>
</evidence>
<name>A0A7W7Z945_9BACT</name>
<dbReference type="EMBL" id="JACHIP010000001">
    <property type="protein sequence ID" value="MBB5055568.1"/>
    <property type="molecule type" value="Genomic_DNA"/>
</dbReference>
<dbReference type="EC" id="3.5.2.14" evidence="4"/>
<evidence type="ECO:0000259" key="3">
    <source>
        <dbReference type="Pfam" id="PF19278"/>
    </source>
</evidence>
<dbReference type="PANTHER" id="PTHR11365:SF23">
    <property type="entry name" value="HYPOTHETICAL 5-OXOPROLINASE (EUROFUNG)-RELATED"/>
    <property type="match status" value="1"/>
</dbReference>
<dbReference type="Pfam" id="PF05378">
    <property type="entry name" value="Hydant_A_N"/>
    <property type="match status" value="1"/>
</dbReference>
<accession>A0A7W7Z945</accession>
<sequence length="658" mass="69638">MRVAIDSGGTFTDCVYLNGGELKVLKVFSTPERPGDAVLAAVMAAVGESGSVPEVRHGTTVGTNAMLERKGARVAYVTTAGFEDVIAIGRQARPSLYDWMRSPLPCVVTKELRFGVNERITAEGVVLRAPTDAELRELVAAVRASGAEAVAVSLLFGFANPVNESKVAEALSELGVHVSVSHEILPEFREYERGATVVVNAYLAPKMSGYLTALEAGLAAKFPGASLGVMQSSGGIVPARLAAREPVRTVLSGPAGGVMGAWRVARAAGFEKIIGFDMGGTSTDVCLIDETGPQSTNEAVVSELPVSAPMLDIHTVGAGGGSLARFDAGGVLHVGPESAGAVPGPICYGKGEHVTVTDANLVLGRLDADRFLGGEVRLDVDRTREKMAKGNRGLGIEGYAEGILRLAEAAMEKAIRMISVERGHDPREFTLVAFGGAGPLHACALARALRIPRVLVPVMPGALSALGILMADVVRDYSRTVMSSVSGDSDLQLLELHFDSLEAKGAEEFREEGLTGESERTVDLRYVGQGYELNVAAGEGMMEAFHALHRKRFGYADTSRAVEVVTVRVRMSARTEALDLPVHLVREGDGSQAVVEDSLIHFDGGWLESKAYDRDALRAGDRFVGPALITEYSATTVVPPRCEVSIDTFGNVVIEVQQ</sequence>
<dbReference type="InterPro" id="IPR045079">
    <property type="entry name" value="Oxoprolinase-like"/>
</dbReference>
<dbReference type="Pfam" id="PF01968">
    <property type="entry name" value="Hydantoinase_A"/>
    <property type="match status" value="1"/>
</dbReference>
<dbReference type="InterPro" id="IPR008040">
    <property type="entry name" value="Hydant_A_N"/>
</dbReference>
<keyword evidence="4" id="KW-0378">Hydrolase</keyword>